<keyword evidence="13 14" id="KW-0472">Membrane</keyword>
<proteinExistence type="predicted"/>
<keyword evidence="4" id="KW-1003">Cell membrane</keyword>
<dbReference type="SUPFAM" id="SSF158472">
    <property type="entry name" value="HAMP domain-like"/>
    <property type="match status" value="1"/>
</dbReference>
<accession>A0ABV9FIY1</accession>
<dbReference type="PANTHER" id="PTHR34220">
    <property type="entry name" value="SENSOR HISTIDINE KINASE YPDA"/>
    <property type="match status" value="1"/>
</dbReference>
<keyword evidence="6 17" id="KW-0808">Transferase</keyword>
<evidence type="ECO:0000256" key="6">
    <source>
        <dbReference type="ARBA" id="ARBA00022679"/>
    </source>
</evidence>
<comment type="catalytic activity">
    <reaction evidence="1">
        <text>ATP + protein L-histidine = ADP + protein N-phospho-L-histidine.</text>
        <dbReference type="EC" id="2.7.13.3"/>
    </reaction>
</comment>
<evidence type="ECO:0000256" key="1">
    <source>
        <dbReference type="ARBA" id="ARBA00000085"/>
    </source>
</evidence>
<evidence type="ECO:0000259" key="16">
    <source>
        <dbReference type="PROSITE" id="PS50885"/>
    </source>
</evidence>
<evidence type="ECO:0000259" key="15">
    <source>
        <dbReference type="PROSITE" id="PS50109"/>
    </source>
</evidence>
<gene>
    <name evidence="17" type="ORF">ACFO3S_20885</name>
</gene>
<dbReference type="SUPFAM" id="SSF55874">
    <property type="entry name" value="ATPase domain of HSP90 chaperone/DNA topoisomerase II/histidine kinase"/>
    <property type="match status" value="1"/>
</dbReference>
<dbReference type="InterPro" id="IPR050640">
    <property type="entry name" value="Bact_2-comp_sensor_kinase"/>
</dbReference>
<dbReference type="InterPro" id="IPR036890">
    <property type="entry name" value="HATPase_C_sf"/>
</dbReference>
<dbReference type="SMART" id="SM00387">
    <property type="entry name" value="HATPase_c"/>
    <property type="match status" value="1"/>
</dbReference>
<dbReference type="GO" id="GO:0004673">
    <property type="term" value="F:protein histidine kinase activity"/>
    <property type="evidence" value="ECO:0007669"/>
    <property type="project" value="UniProtKB-EC"/>
</dbReference>
<keyword evidence="11 14" id="KW-1133">Transmembrane helix</keyword>
<dbReference type="InterPro" id="IPR003660">
    <property type="entry name" value="HAMP_dom"/>
</dbReference>
<evidence type="ECO:0000256" key="5">
    <source>
        <dbReference type="ARBA" id="ARBA00022553"/>
    </source>
</evidence>
<keyword evidence="12" id="KW-0902">Two-component regulatory system</keyword>
<keyword evidence="18" id="KW-1185">Reference proteome</keyword>
<dbReference type="Gene3D" id="6.10.340.10">
    <property type="match status" value="1"/>
</dbReference>
<keyword evidence="9 17" id="KW-0418">Kinase</keyword>
<evidence type="ECO:0000256" key="8">
    <source>
        <dbReference type="ARBA" id="ARBA00022741"/>
    </source>
</evidence>
<sequence>MSVPGTRKRLGYIPIGYKLMLSYMIFTVILVSMNGYVSHSMYDSSMRQQTRTHIQSTVLQIRENVAYKADDLTRISSMLYDDYNLVQNLRARESGRANDYRMRQMIIPKLESASRSVGFNQRLSLYVHNETVNEVYPEQTYNIYHMKRIRDKSWYAEFPEEQYGVTTAWMQVEEDAEEGRISLIRRLVDTADPLKPEELGMMRFSVALQELFESVNDEKLGEGSGLLVKDAAGKTLHASGDSEASWDWADEGGGRYVTIEEEMPGQGWTIVARVPMTIIAQEAKKATAFIVGICVLCFFLFTFAGAFISRYFSKRITKFVSVLNAFREGDLHKRISYKGKDEFSQIATALNGMGEDVGSLIHKVYLTQLQRKEAELEMLQTQINPHFLYNTLSSINRLAKFGENEKLQRMVVQLGRFYRLTLNSGRTLIPIVSEIEQSNAYLDIQKVKYGDRLQVLFDVDVSVWPYETIKIIVQPFIENALKHAWSGDRIHIRVSVRKEGEEIRYSIIDDGLGMPRWKIRDILHPASESESETGFGIRNIDQRIKLQYGAAYGVSIFSGRGVGTTVQLRIPARRRAAARKNATSNEI</sequence>
<keyword evidence="5" id="KW-0597">Phosphoprotein</keyword>
<evidence type="ECO:0000256" key="7">
    <source>
        <dbReference type="ARBA" id="ARBA00022692"/>
    </source>
</evidence>
<evidence type="ECO:0000256" key="2">
    <source>
        <dbReference type="ARBA" id="ARBA00004651"/>
    </source>
</evidence>
<dbReference type="CDD" id="cd06225">
    <property type="entry name" value="HAMP"/>
    <property type="match status" value="1"/>
</dbReference>
<dbReference type="InterPro" id="IPR010559">
    <property type="entry name" value="Sig_transdc_His_kin_internal"/>
</dbReference>
<dbReference type="EMBL" id="JBHSEP010000018">
    <property type="protein sequence ID" value="MFC4600712.1"/>
    <property type="molecule type" value="Genomic_DNA"/>
</dbReference>
<feature type="transmembrane region" description="Helical" evidence="14">
    <location>
        <begin position="286"/>
        <end position="308"/>
    </location>
</feature>
<name>A0ABV9FIY1_9BACL</name>
<comment type="subcellular location">
    <subcellularLocation>
        <location evidence="2">Cell membrane</location>
        <topology evidence="2">Multi-pass membrane protein</topology>
    </subcellularLocation>
</comment>
<dbReference type="Pfam" id="PF02518">
    <property type="entry name" value="HATPase_c"/>
    <property type="match status" value="1"/>
</dbReference>
<keyword evidence="10" id="KW-0067">ATP-binding</keyword>
<dbReference type="PROSITE" id="PS50885">
    <property type="entry name" value="HAMP"/>
    <property type="match status" value="1"/>
</dbReference>
<reference evidence="18" key="1">
    <citation type="journal article" date="2019" name="Int. J. Syst. Evol. Microbiol.">
        <title>The Global Catalogue of Microorganisms (GCM) 10K type strain sequencing project: providing services to taxonomists for standard genome sequencing and annotation.</title>
        <authorList>
            <consortium name="The Broad Institute Genomics Platform"/>
            <consortium name="The Broad Institute Genome Sequencing Center for Infectious Disease"/>
            <person name="Wu L."/>
            <person name="Ma J."/>
        </authorList>
    </citation>
    <scope>NUCLEOTIDE SEQUENCE [LARGE SCALE GENOMIC DNA]</scope>
    <source>
        <strain evidence="18">CCUG 49571</strain>
    </source>
</reference>
<protein>
    <recommendedName>
        <fullName evidence="3">histidine kinase</fullName>
        <ecNumber evidence="3">2.7.13.3</ecNumber>
    </recommendedName>
</protein>
<evidence type="ECO:0000256" key="11">
    <source>
        <dbReference type="ARBA" id="ARBA00022989"/>
    </source>
</evidence>
<dbReference type="SMART" id="SM00304">
    <property type="entry name" value="HAMP"/>
    <property type="match status" value="1"/>
</dbReference>
<dbReference type="Pfam" id="PF06580">
    <property type="entry name" value="His_kinase"/>
    <property type="match status" value="1"/>
</dbReference>
<dbReference type="RefSeq" id="WP_378100039.1">
    <property type="nucleotide sequence ID" value="NZ_JBHSEP010000018.1"/>
</dbReference>
<dbReference type="EC" id="2.7.13.3" evidence="3"/>
<evidence type="ECO:0000256" key="12">
    <source>
        <dbReference type="ARBA" id="ARBA00023012"/>
    </source>
</evidence>
<dbReference type="InterPro" id="IPR003594">
    <property type="entry name" value="HATPase_dom"/>
</dbReference>
<organism evidence="17 18">
    <name type="scientific">Cohnella hongkongensis</name>
    <dbReference type="NCBI Taxonomy" id="178337"/>
    <lineage>
        <taxon>Bacteria</taxon>
        <taxon>Bacillati</taxon>
        <taxon>Bacillota</taxon>
        <taxon>Bacilli</taxon>
        <taxon>Bacillales</taxon>
        <taxon>Paenibacillaceae</taxon>
        <taxon>Cohnella</taxon>
    </lineage>
</organism>
<evidence type="ECO:0000256" key="14">
    <source>
        <dbReference type="SAM" id="Phobius"/>
    </source>
</evidence>
<evidence type="ECO:0000256" key="4">
    <source>
        <dbReference type="ARBA" id="ARBA00022475"/>
    </source>
</evidence>
<evidence type="ECO:0000256" key="9">
    <source>
        <dbReference type="ARBA" id="ARBA00022777"/>
    </source>
</evidence>
<keyword evidence="7 14" id="KW-0812">Transmembrane</keyword>
<evidence type="ECO:0000256" key="10">
    <source>
        <dbReference type="ARBA" id="ARBA00022840"/>
    </source>
</evidence>
<evidence type="ECO:0000313" key="18">
    <source>
        <dbReference type="Proteomes" id="UP001596028"/>
    </source>
</evidence>
<dbReference type="Proteomes" id="UP001596028">
    <property type="component" value="Unassembled WGS sequence"/>
</dbReference>
<keyword evidence="8" id="KW-0547">Nucleotide-binding</keyword>
<feature type="transmembrane region" description="Helical" evidence="14">
    <location>
        <begin position="20"/>
        <end position="37"/>
    </location>
</feature>
<dbReference type="PANTHER" id="PTHR34220:SF11">
    <property type="entry name" value="SENSOR PROTEIN KINASE HPTS"/>
    <property type="match status" value="1"/>
</dbReference>
<dbReference type="PROSITE" id="PS50109">
    <property type="entry name" value="HIS_KIN"/>
    <property type="match status" value="1"/>
</dbReference>
<feature type="domain" description="HAMP" evidence="16">
    <location>
        <begin position="310"/>
        <end position="362"/>
    </location>
</feature>
<feature type="domain" description="Histidine kinase" evidence="15">
    <location>
        <begin position="469"/>
        <end position="574"/>
    </location>
</feature>
<evidence type="ECO:0000256" key="3">
    <source>
        <dbReference type="ARBA" id="ARBA00012438"/>
    </source>
</evidence>
<dbReference type="Pfam" id="PF00672">
    <property type="entry name" value="HAMP"/>
    <property type="match status" value="1"/>
</dbReference>
<dbReference type="Gene3D" id="3.30.565.10">
    <property type="entry name" value="Histidine kinase-like ATPase, C-terminal domain"/>
    <property type="match status" value="1"/>
</dbReference>
<comment type="caution">
    <text evidence="17">The sequence shown here is derived from an EMBL/GenBank/DDBJ whole genome shotgun (WGS) entry which is preliminary data.</text>
</comment>
<dbReference type="InterPro" id="IPR005467">
    <property type="entry name" value="His_kinase_dom"/>
</dbReference>
<evidence type="ECO:0000256" key="13">
    <source>
        <dbReference type="ARBA" id="ARBA00023136"/>
    </source>
</evidence>
<evidence type="ECO:0000313" key="17">
    <source>
        <dbReference type="EMBL" id="MFC4600712.1"/>
    </source>
</evidence>